<keyword evidence="4" id="KW-1185">Reference proteome</keyword>
<dbReference type="RefSeq" id="WP_145187425.1">
    <property type="nucleotide sequence ID" value="NZ_CP036290.1"/>
</dbReference>
<dbReference type="Proteomes" id="UP000319342">
    <property type="component" value="Chromosome"/>
</dbReference>
<feature type="chain" id="PRO_5022129333" evidence="1">
    <location>
        <begin position="25"/>
        <end position="1172"/>
    </location>
</feature>
<accession>A0A518D0G8</accession>
<evidence type="ECO:0000256" key="1">
    <source>
        <dbReference type="SAM" id="SignalP"/>
    </source>
</evidence>
<dbReference type="Gene3D" id="2.60.40.1260">
    <property type="entry name" value="Lamin Tail domain"/>
    <property type="match status" value="1"/>
</dbReference>
<name>A0A518D0G8_9BACT</name>
<evidence type="ECO:0000259" key="2">
    <source>
        <dbReference type="PROSITE" id="PS51841"/>
    </source>
</evidence>
<dbReference type="InterPro" id="IPR008979">
    <property type="entry name" value="Galactose-bd-like_sf"/>
</dbReference>
<protein>
    <submittedName>
        <fullName evidence="3">Inner spore coat protein H</fullName>
    </submittedName>
</protein>
<dbReference type="PROSITE" id="PS51841">
    <property type="entry name" value="LTD"/>
    <property type="match status" value="2"/>
</dbReference>
<dbReference type="InterPro" id="IPR021720">
    <property type="entry name" value="Malectin_dom"/>
</dbReference>
<keyword evidence="1" id="KW-0732">Signal</keyword>
<gene>
    <name evidence="3" type="primary">cotH</name>
    <name evidence="3" type="ORF">Pla163_20800</name>
</gene>
<reference evidence="3 4" key="1">
    <citation type="submission" date="2019-02" db="EMBL/GenBank/DDBJ databases">
        <title>Deep-cultivation of Planctomycetes and their phenomic and genomic characterization uncovers novel biology.</title>
        <authorList>
            <person name="Wiegand S."/>
            <person name="Jogler M."/>
            <person name="Boedeker C."/>
            <person name="Pinto D."/>
            <person name="Vollmers J."/>
            <person name="Rivas-Marin E."/>
            <person name="Kohn T."/>
            <person name="Peeters S.H."/>
            <person name="Heuer A."/>
            <person name="Rast P."/>
            <person name="Oberbeckmann S."/>
            <person name="Bunk B."/>
            <person name="Jeske O."/>
            <person name="Meyerdierks A."/>
            <person name="Storesund J.E."/>
            <person name="Kallscheuer N."/>
            <person name="Luecker S."/>
            <person name="Lage O.M."/>
            <person name="Pohl T."/>
            <person name="Merkel B.J."/>
            <person name="Hornburger P."/>
            <person name="Mueller R.-W."/>
            <person name="Bruemmer F."/>
            <person name="Labrenz M."/>
            <person name="Spormann A.M."/>
            <person name="Op den Camp H."/>
            <person name="Overmann J."/>
            <person name="Amann R."/>
            <person name="Jetten M.S.M."/>
            <person name="Mascher T."/>
            <person name="Medema M.H."/>
            <person name="Devos D.P."/>
            <person name="Kaster A.-K."/>
            <person name="Ovreas L."/>
            <person name="Rohde M."/>
            <person name="Galperin M.Y."/>
            <person name="Jogler C."/>
        </authorList>
    </citation>
    <scope>NUCLEOTIDE SEQUENCE [LARGE SCALE GENOMIC DNA]</scope>
    <source>
        <strain evidence="3 4">Pla163</strain>
    </source>
</reference>
<sequence length="1172" mass="125521" precursor="true">MTYVASASLAALVGALVLTQPALAQTPVVAVNCGGSSLAAGGRTFLADQPYGPGGWGHVGGSNVLTSETRLGPVDNPYEEVVRRARSGFSAYRFDVPNGDYLVRLHLCDILEHGPGQRRFQVDLEGAPAILGLDVAARYGHDYAGVFTAAVTVADGRLDLEVTPEIGETLLGGIEVFELTAPLAAPPQPQGLTADWSYGANLVRWERNDDPGLVAWRIDVAGQLAGPFTPIALQWSQPARFVDRSAPIGVERFYRVVPIGVVVPGAFVEGPAGPVVSATARSSDQSKLPVYELSVAPADLAQLDALFQSDPDFEIPATLRTDGSTYAATLRYSGFTSADDPKKSLKLRFGAGDSFQGRREFNLKSHFSDDSFLRQELSRRMYLAAGHEAPRAAWVHVQLNGEFAGVFEELEVIEEDFLEQRLLPDGPIYQAYLNFSASMFPIDRATNVPYEKAYKKKTEKEQPYDDLVQFIDDLDSVPNSELRTWLATQLDVDDFLDFWAATCVVADIEKVLRDYHMYRNPDTGRWSVYTWDTDASWKQNFLPFDFGSFPTWVGEHQLAVRALSDPVWSFLYRRKVEALIDGAANPEQGGAFETLWNEQLALIADDVRADYHKYGWDDPKPFDDATNTLLQQVGIRRTAIDGQLMNLPAPVVPHAPWINEVMASNSATVTDPSGEFEDWVELANATSQPVDLGGYHLTDDPADPQRFTFPAGTILPADGYLVVWCDGDVAQPGLHASFGLSGAGEAVALFAPGGTELLDVLHFGPQRDGLSFARSAGEVPGAVWKLTADPTPGAPNVVSDNLPPWLRLVEHAPSAPGPADPVHFTAFADDEAIDRVELRYSIGGGPFQTIEFDQRGGGYFEQDLAPLGAGAVLEYWVRAVDVDGDETRFPVDAPASLVRIETLVPSTAGLRLNEVCADNDLIATDAQGQFEDFVEIFNSGIAPIDLTGHFLTDDLTNPGKWALPAGFVVQPKERVLVWCDGDVADGPWHASFSLSKSGEEIGLFRGVGVGFELVDGFAFGPTPSNTSLGPVLDGGTGRVRLFDPTPNQPNAPLPGGHAGYDSLDGSGAPLDLELVGSLALGQGFQLITQGAPLQPAILAIGFAPLNGDLGPGAPLLIDTSGALLLFGSSSGTGAASFALAVPALPALTGLGAFAQAVVGVQLTSAVHLVLGN</sequence>
<evidence type="ECO:0000313" key="4">
    <source>
        <dbReference type="Proteomes" id="UP000319342"/>
    </source>
</evidence>
<keyword evidence="3" id="KW-0167">Capsid protein</keyword>
<dbReference type="PANTHER" id="PTHR40050">
    <property type="entry name" value="INNER SPORE COAT PROTEIN H"/>
    <property type="match status" value="1"/>
</dbReference>
<dbReference type="InterPro" id="IPR014867">
    <property type="entry name" value="Spore_coat_CotH_CotH2/3/7"/>
</dbReference>
<dbReference type="InterPro" id="IPR001322">
    <property type="entry name" value="Lamin_tail_dom"/>
</dbReference>
<feature type="signal peptide" evidence="1">
    <location>
        <begin position="1"/>
        <end position="24"/>
    </location>
</feature>
<evidence type="ECO:0000313" key="3">
    <source>
        <dbReference type="EMBL" id="QDU84960.1"/>
    </source>
</evidence>
<dbReference type="Pfam" id="PF08757">
    <property type="entry name" value="CotH"/>
    <property type="match status" value="1"/>
</dbReference>
<dbReference type="PANTHER" id="PTHR40050:SF1">
    <property type="entry name" value="INNER SPORE COAT PROTEIN H"/>
    <property type="match status" value="1"/>
</dbReference>
<dbReference type="Gene3D" id="2.60.120.430">
    <property type="entry name" value="Galactose-binding lectin"/>
    <property type="match status" value="1"/>
</dbReference>
<dbReference type="Pfam" id="PF00932">
    <property type="entry name" value="LTD"/>
    <property type="match status" value="2"/>
</dbReference>
<dbReference type="SUPFAM" id="SSF74853">
    <property type="entry name" value="Lamin A/C globular tail domain"/>
    <property type="match status" value="2"/>
</dbReference>
<dbReference type="InterPro" id="IPR036415">
    <property type="entry name" value="Lamin_tail_dom_sf"/>
</dbReference>
<organism evidence="3 4">
    <name type="scientific">Rohdeia mirabilis</name>
    <dbReference type="NCBI Taxonomy" id="2528008"/>
    <lineage>
        <taxon>Bacteria</taxon>
        <taxon>Pseudomonadati</taxon>
        <taxon>Planctomycetota</taxon>
        <taxon>Planctomycetia</taxon>
        <taxon>Planctomycetia incertae sedis</taxon>
        <taxon>Rohdeia</taxon>
    </lineage>
</organism>
<dbReference type="AlphaFoldDB" id="A0A518D0G8"/>
<dbReference type="Pfam" id="PF11721">
    <property type="entry name" value="Malectin"/>
    <property type="match status" value="1"/>
</dbReference>
<dbReference type="SUPFAM" id="SSF49785">
    <property type="entry name" value="Galactose-binding domain-like"/>
    <property type="match status" value="1"/>
</dbReference>
<keyword evidence="3" id="KW-0946">Virion</keyword>
<dbReference type="EMBL" id="CP036290">
    <property type="protein sequence ID" value="QDU84960.1"/>
    <property type="molecule type" value="Genomic_DNA"/>
</dbReference>
<dbReference type="OrthoDB" id="219915at2"/>
<proteinExistence type="predicted"/>
<feature type="domain" description="LTD" evidence="2">
    <location>
        <begin position="650"/>
        <end position="767"/>
    </location>
</feature>
<feature type="domain" description="LTD" evidence="2">
    <location>
        <begin position="898"/>
        <end position="1023"/>
    </location>
</feature>